<dbReference type="Pfam" id="PF06980">
    <property type="entry name" value="DUF1302"/>
    <property type="match status" value="1"/>
</dbReference>
<dbReference type="OrthoDB" id="5480611at2"/>
<evidence type="ECO:0000313" key="3">
    <source>
        <dbReference type="EMBL" id="QDG53381.1"/>
    </source>
</evidence>
<organism evidence="3 4">
    <name type="scientific">Persicimonas caeni</name>
    <dbReference type="NCBI Taxonomy" id="2292766"/>
    <lineage>
        <taxon>Bacteria</taxon>
        <taxon>Deltaproteobacteria</taxon>
        <taxon>Bradymonadales</taxon>
        <taxon>Bradymonadaceae</taxon>
        <taxon>Persicimonas</taxon>
    </lineage>
</organism>
<dbReference type="RefSeq" id="WP_141199838.1">
    <property type="nucleotide sequence ID" value="NZ_CP041186.1"/>
</dbReference>
<accession>A0A5B8Y9E9</accession>
<dbReference type="AlphaFoldDB" id="A0A4Y6PYJ4"/>
<feature type="region of interest" description="Disordered" evidence="1">
    <location>
        <begin position="27"/>
        <end position="93"/>
    </location>
</feature>
<keyword evidence="2" id="KW-0732">Signal</keyword>
<dbReference type="InterPro" id="IPR010727">
    <property type="entry name" value="DUF1302"/>
</dbReference>
<evidence type="ECO:0000256" key="1">
    <source>
        <dbReference type="SAM" id="MobiDB-lite"/>
    </source>
</evidence>
<evidence type="ECO:0008006" key="5">
    <source>
        <dbReference type="Google" id="ProtNLM"/>
    </source>
</evidence>
<feature type="chain" id="PRO_5030106694" description="DUF1302 domain-containing protein" evidence="2">
    <location>
        <begin position="23"/>
        <end position="595"/>
    </location>
</feature>
<proteinExistence type="predicted"/>
<dbReference type="EMBL" id="CP041186">
    <property type="protein sequence ID" value="QDG53381.1"/>
    <property type="molecule type" value="Genomic_DNA"/>
</dbReference>
<sequence>MKISFGLSLLLIAATASPSAIAQETIFDPENPAVQGVDEEDEGDESEDDGEETIFDPENPAVSGDEDSEASRDMEGEGESVDLAEPRLEPIDEEPVQPTNAAFLGAYATSLGVDTAWEGRDEDIVEWANELELRLEYDMSGQSRAVVEGEFFHWMVGKENPDETDLLFNASRGRASYEPRLGEAYVLLREDNVSFRVGNLVTPWGSTDIVRPGDVVNPRDLTRIETVTATSDLLLPQFTAELAYSASDWSITGLLVPFFEENEAFVFGRDFALINPFNPVIGDQLPILLAAQELIDRSRWDDVQSFFAATRVPDEIPKNVSLGARATATAWNTDFGLGYFYGWDRTPWLELDEDLRELFRLAADDGRVLEDFDLLGFAARNPQAIGLTASVAQKVADGEEVVATEYRRRHTLVADVARYIGPIGVRADVVFSPEQTFYSDDFDPLRRTTLFGALGFSWERFESEDDFLAVTVEGFWLHPFDRDSAINEAFVAADERGPEDAQILLIGDDLYGAAAALQWTVPLIDADLQLGALGTLSTEDVVATASLGKRWFSWLNTTVAVTVLEGPDPSSDEPVSLGGLYDHNDQLTLTVDGVF</sequence>
<name>A0A4Y6PYJ4_PERCE</name>
<keyword evidence="4" id="KW-1185">Reference proteome</keyword>
<feature type="compositionally biased region" description="Acidic residues" evidence="1">
    <location>
        <begin position="37"/>
        <end position="55"/>
    </location>
</feature>
<evidence type="ECO:0000313" key="4">
    <source>
        <dbReference type="Proteomes" id="UP000315995"/>
    </source>
</evidence>
<reference evidence="3 4" key="1">
    <citation type="submission" date="2019-06" db="EMBL/GenBank/DDBJ databases">
        <title>Persicimonas caeni gen. nov., sp. nov., a predatory bacterium isolated from solar saltern.</title>
        <authorList>
            <person name="Wang S."/>
        </authorList>
    </citation>
    <scope>NUCLEOTIDE SEQUENCE [LARGE SCALE GENOMIC DNA]</scope>
    <source>
        <strain evidence="3 4">YN101</strain>
    </source>
</reference>
<evidence type="ECO:0000256" key="2">
    <source>
        <dbReference type="SAM" id="SignalP"/>
    </source>
</evidence>
<accession>A0A4Y6PYJ4</accession>
<gene>
    <name evidence="3" type="ORF">FIV42_22335</name>
</gene>
<protein>
    <recommendedName>
        <fullName evidence="5">DUF1302 domain-containing protein</fullName>
    </recommendedName>
</protein>
<dbReference type="Proteomes" id="UP000315995">
    <property type="component" value="Chromosome"/>
</dbReference>
<feature type="signal peptide" evidence="2">
    <location>
        <begin position="1"/>
        <end position="22"/>
    </location>
</feature>